<dbReference type="InterPro" id="IPR027417">
    <property type="entry name" value="P-loop_NTPase"/>
</dbReference>
<dbReference type="EMBL" id="JAVHJO010000010">
    <property type="protein sequence ID" value="KAK6535283.1"/>
    <property type="molecule type" value="Genomic_DNA"/>
</dbReference>
<dbReference type="PANTHER" id="PTHR46434:SF1">
    <property type="entry name" value="GENETIC INTERACTOR OF PROHIBITINS 3, MITOCHONDRIAL"/>
    <property type="match status" value="1"/>
</dbReference>
<evidence type="ECO:0000313" key="3">
    <source>
        <dbReference type="Proteomes" id="UP001365542"/>
    </source>
</evidence>
<protein>
    <recommendedName>
        <fullName evidence="4">Genetic interactor of prohibitins 3, mitochondrial</fullName>
    </recommendedName>
</protein>
<name>A0AAV9X3Q7_9PEZI</name>
<evidence type="ECO:0000256" key="1">
    <source>
        <dbReference type="SAM" id="MobiDB-lite"/>
    </source>
</evidence>
<feature type="region of interest" description="Disordered" evidence="1">
    <location>
        <begin position="721"/>
        <end position="777"/>
    </location>
</feature>
<accession>A0AAV9X3Q7</accession>
<proteinExistence type="predicted"/>
<dbReference type="AlphaFoldDB" id="A0AAV9X3Q7"/>
<sequence length="777" mass="87534">MLARRAVARWHAHIGSRHLSSSRWLHSSPKQYLPFKFNACSFKSQSWELHTPKSVIMVGKTRWYSTLEGGKEDQAESDASHSLEVEETMGITEEQSKVEELEEEFKLRETEEYDINEAKEVEIEEEESFTSSNERPEALVYRDPTSIPSGPVAYSIPLPERPDDKMLPTGLPEFCPGCGAKSHNDIEFWAGYYGAEARMPSPKSGTKYADNINKRIKLDRVYAASLGKMSDEIKELMRQANMHPPSDAEEQQLSSKYDQEGEKDDMVAFENIPPRDSAETESWFEALEIEPLDKDDHDRPKILCARCRNLLHHDKKLSDTPDATFTQAAEVIAQSPFNRVHVYHLIDAADFPVSVLPNARRAILKNLKGSKKGGRKDVTMSYVITRADLLMPTEQKVTSLMTYIRRVLTNYLGEETDLKDLRVVSAKRTWTTERLKDEIRARKGGVVLLGKTNVGKSRLYEAIFPKRNAKDFPMTKGRGFGKEEEEEEEEWYVQNGQKVKYPDMPLASKVPGTTVGPITIDFAAGRGQLVDLPGFSRGGMMNYVKQDYVKDVLMLNKINPTKDIVLPGQSYLLGGLVRVLPLENMTGRPVTLEVATFSNLPPHVASHNKAHKYLYIEKGSGKRPFIWAKPGIGESVQSAGTYTLTDDITKRRAERLVRAMGEEAFEKNAPFKIYATDIVIEGIGWLEVSAQVGKNDPYPEIEVWSPNGKGIYQRETMKAYEESIKPGPKAAPGSRPRKSMKGAKKAERAEKYGKRPERADGDSVVRRVVADPRVEGQ</sequence>
<evidence type="ECO:0008006" key="4">
    <source>
        <dbReference type="Google" id="ProtNLM"/>
    </source>
</evidence>
<dbReference type="GO" id="GO:0005739">
    <property type="term" value="C:mitochondrion"/>
    <property type="evidence" value="ECO:0007669"/>
    <property type="project" value="TreeGrafter"/>
</dbReference>
<dbReference type="PANTHER" id="PTHR46434">
    <property type="entry name" value="GENETIC INTERACTOR OF PROHIBITINS 3, MITOCHONDRIAL"/>
    <property type="match status" value="1"/>
</dbReference>
<dbReference type="Gene3D" id="3.40.50.300">
    <property type="entry name" value="P-loop containing nucleotide triphosphate hydrolases"/>
    <property type="match status" value="1"/>
</dbReference>
<dbReference type="SUPFAM" id="SSF52540">
    <property type="entry name" value="P-loop containing nucleoside triphosphate hydrolases"/>
    <property type="match status" value="1"/>
</dbReference>
<keyword evidence="3" id="KW-1185">Reference proteome</keyword>
<evidence type="ECO:0000313" key="2">
    <source>
        <dbReference type="EMBL" id="KAK6535283.1"/>
    </source>
</evidence>
<gene>
    <name evidence="2" type="ORF">TWF694_001751</name>
</gene>
<dbReference type="InterPro" id="IPR050896">
    <property type="entry name" value="Mito_lipid_metab_GTPase"/>
</dbReference>
<comment type="caution">
    <text evidence="2">The sequence shown here is derived from an EMBL/GenBank/DDBJ whole genome shotgun (WGS) entry which is preliminary data.</text>
</comment>
<reference evidence="2 3" key="1">
    <citation type="submission" date="2019-10" db="EMBL/GenBank/DDBJ databases">
        <authorList>
            <person name="Palmer J.M."/>
        </authorList>
    </citation>
    <scope>NUCLEOTIDE SEQUENCE [LARGE SCALE GENOMIC DNA]</scope>
    <source>
        <strain evidence="2 3">TWF694</strain>
    </source>
</reference>
<organism evidence="2 3">
    <name type="scientific">Orbilia ellipsospora</name>
    <dbReference type="NCBI Taxonomy" id="2528407"/>
    <lineage>
        <taxon>Eukaryota</taxon>
        <taxon>Fungi</taxon>
        <taxon>Dikarya</taxon>
        <taxon>Ascomycota</taxon>
        <taxon>Pezizomycotina</taxon>
        <taxon>Orbiliomycetes</taxon>
        <taxon>Orbiliales</taxon>
        <taxon>Orbiliaceae</taxon>
        <taxon>Orbilia</taxon>
    </lineage>
</organism>
<feature type="compositionally biased region" description="Basic and acidic residues" evidence="1">
    <location>
        <begin position="744"/>
        <end position="777"/>
    </location>
</feature>
<dbReference type="Proteomes" id="UP001365542">
    <property type="component" value="Unassembled WGS sequence"/>
</dbReference>